<keyword evidence="2" id="KW-0812">Transmembrane</keyword>
<comment type="caution">
    <text evidence="3">The sequence shown here is derived from an EMBL/GenBank/DDBJ whole genome shotgun (WGS) entry which is preliminary data.</text>
</comment>
<keyword evidence="4" id="KW-1185">Reference proteome</keyword>
<evidence type="ECO:0000256" key="1">
    <source>
        <dbReference type="SAM" id="MobiDB-lite"/>
    </source>
</evidence>
<feature type="transmembrane region" description="Helical" evidence="2">
    <location>
        <begin position="146"/>
        <end position="164"/>
    </location>
</feature>
<evidence type="ECO:0000256" key="2">
    <source>
        <dbReference type="SAM" id="Phobius"/>
    </source>
</evidence>
<keyword evidence="2" id="KW-1133">Transmembrane helix</keyword>
<dbReference type="EMBL" id="JAUCMV010000005">
    <property type="protein sequence ID" value="KAK0394017.1"/>
    <property type="molecule type" value="Genomic_DNA"/>
</dbReference>
<feature type="region of interest" description="Disordered" evidence="1">
    <location>
        <begin position="174"/>
        <end position="221"/>
    </location>
</feature>
<gene>
    <name evidence="3" type="ORF">QR680_000527</name>
</gene>
<dbReference type="AlphaFoldDB" id="A0AA39GXP3"/>
<accession>A0AA39GXP3</accession>
<organism evidence="3 4">
    <name type="scientific">Steinernema hermaphroditum</name>
    <dbReference type="NCBI Taxonomy" id="289476"/>
    <lineage>
        <taxon>Eukaryota</taxon>
        <taxon>Metazoa</taxon>
        <taxon>Ecdysozoa</taxon>
        <taxon>Nematoda</taxon>
        <taxon>Chromadorea</taxon>
        <taxon>Rhabditida</taxon>
        <taxon>Tylenchina</taxon>
        <taxon>Panagrolaimomorpha</taxon>
        <taxon>Strongyloidoidea</taxon>
        <taxon>Steinernematidae</taxon>
        <taxon>Steinernema</taxon>
    </lineage>
</organism>
<feature type="compositionally biased region" description="Acidic residues" evidence="1">
    <location>
        <begin position="186"/>
        <end position="195"/>
    </location>
</feature>
<protein>
    <submittedName>
        <fullName evidence="3">Uncharacterized protein</fullName>
    </submittedName>
</protein>
<keyword evidence="2" id="KW-0472">Membrane</keyword>
<dbReference type="Proteomes" id="UP001175271">
    <property type="component" value="Unassembled WGS sequence"/>
</dbReference>
<evidence type="ECO:0000313" key="3">
    <source>
        <dbReference type="EMBL" id="KAK0394017.1"/>
    </source>
</evidence>
<proteinExistence type="predicted"/>
<evidence type="ECO:0000313" key="4">
    <source>
        <dbReference type="Proteomes" id="UP001175271"/>
    </source>
</evidence>
<sequence length="221" mass="24626">MQQVGSTRSKASTRRVSFSFDGAVVVRAFAGHTPAEERRIARSARKIKRDAAARRRAARKTIRLPRLPRDRVGKNQRRVRRTTTVTQKVTVKTSKFPVKATSSALNAAKPKIPQLQDGKPKGHLMAKWMHSIDDAQNFVVSSVNKIAAVAIVVIACVTFVVLIYRTRCCTRKRIAPMPDPRHPEEAADYDDDSWYGDDLSYGDDPPHSDDPSYGDDISVIA</sequence>
<reference evidence="3" key="1">
    <citation type="submission" date="2023-06" db="EMBL/GenBank/DDBJ databases">
        <title>Genomic analysis of the entomopathogenic nematode Steinernema hermaphroditum.</title>
        <authorList>
            <person name="Schwarz E.M."/>
            <person name="Heppert J.K."/>
            <person name="Baniya A."/>
            <person name="Schwartz H.T."/>
            <person name="Tan C.-H."/>
            <person name="Antoshechkin I."/>
            <person name="Sternberg P.W."/>
            <person name="Goodrich-Blair H."/>
            <person name="Dillman A.R."/>
        </authorList>
    </citation>
    <scope>NUCLEOTIDE SEQUENCE</scope>
    <source>
        <strain evidence="3">PS9179</strain>
        <tissue evidence="3">Whole animal</tissue>
    </source>
</reference>
<name>A0AA39GXP3_9BILA</name>